<gene>
    <name evidence="2" type="ORF">GR167_00420</name>
</gene>
<dbReference type="EMBL" id="WWEN01000001">
    <property type="protein sequence ID" value="MYM53751.1"/>
    <property type="molecule type" value="Genomic_DNA"/>
</dbReference>
<organism evidence="2 3">
    <name type="scientific">Thalassovita mangrovi</name>
    <dbReference type="NCBI Taxonomy" id="2692236"/>
    <lineage>
        <taxon>Bacteria</taxon>
        <taxon>Pseudomonadati</taxon>
        <taxon>Pseudomonadota</taxon>
        <taxon>Alphaproteobacteria</taxon>
        <taxon>Rhodobacterales</taxon>
        <taxon>Roseobacteraceae</taxon>
        <taxon>Thalassovita</taxon>
    </lineage>
</organism>
<dbReference type="RefSeq" id="WP_160971468.1">
    <property type="nucleotide sequence ID" value="NZ_WWEN01000001.1"/>
</dbReference>
<dbReference type="InterPro" id="IPR025359">
    <property type="entry name" value="SduA_C"/>
</dbReference>
<evidence type="ECO:0000259" key="1">
    <source>
        <dbReference type="Pfam" id="PF14082"/>
    </source>
</evidence>
<sequence>MARRIPGQRIEGAPEITVKPGNVPGSWDVYVKPSEERIKDGGLDPDTDKVEPVVLYTLDETNERVRLYPVYTRPEPDGSFTPKHKKITAISFDWFDADPNPDETAADMALDFQPDGLTRDPNFGLGIKKEYRFVLDAVAEHSDKDVLYIGDGDPMDDEFKLSLDAFGDLITEIDRIDRRAQVAENEVKATTSYNVVAEVVGAESRPFRLGRNEIRQLIQKYAADPDYRDLDAQTELVTELGRSARTFAQQAPEATEKLISELELTRLELASKEFEELMAKNHNENKWQKFFEVDPFLLSFAFGYPVICVNGQSYVGGRRIDGKGEKIGDFLYKNSINNNAALIEIKKPQSPLVKKYRDGVYGPHDELSGGVTQVLDQRYHFARRFPLHQSDNDWHGENEVADYEIDCVLIVGTMPTDKDQRRSFQLYRKNSHGVRIVTFDEVLEMLKNLLEYLQTAKPS</sequence>
<evidence type="ECO:0000313" key="3">
    <source>
        <dbReference type="Proteomes" id="UP000479043"/>
    </source>
</evidence>
<dbReference type="Proteomes" id="UP000479043">
    <property type="component" value="Unassembled WGS sequence"/>
</dbReference>
<dbReference type="Pfam" id="PF14082">
    <property type="entry name" value="SduA_C"/>
    <property type="match status" value="1"/>
</dbReference>
<feature type="domain" description="Shedu protein SduA C-terminal" evidence="1">
    <location>
        <begin position="282"/>
        <end position="443"/>
    </location>
</feature>
<accession>A0A6L8LCL9</accession>
<dbReference type="AlphaFoldDB" id="A0A6L8LCL9"/>
<name>A0A6L8LCL9_9RHOB</name>
<keyword evidence="3" id="KW-1185">Reference proteome</keyword>
<proteinExistence type="predicted"/>
<protein>
    <submittedName>
        <fullName evidence="2">DUF4263 domain-containing protein</fullName>
    </submittedName>
</protein>
<evidence type="ECO:0000313" key="2">
    <source>
        <dbReference type="EMBL" id="MYM53751.1"/>
    </source>
</evidence>
<comment type="caution">
    <text evidence="2">The sequence shown here is derived from an EMBL/GenBank/DDBJ whole genome shotgun (WGS) entry which is preliminary data.</text>
</comment>
<reference evidence="2 3" key="1">
    <citation type="submission" date="2020-01" db="EMBL/GenBank/DDBJ databases">
        <authorList>
            <person name="Chen S."/>
        </authorList>
    </citation>
    <scope>NUCLEOTIDE SEQUENCE [LARGE SCALE GENOMIC DNA]</scope>
    <source>
        <strain evidence="2 3">GS-10</strain>
    </source>
</reference>